<gene>
    <name evidence="2" type="ordered locus">DEFDS_0859</name>
</gene>
<protein>
    <recommendedName>
        <fullName evidence="4">Type IV pilus assembly protein PilW</fullName>
    </recommendedName>
</protein>
<accession>D3PCL2</accession>
<name>D3PCL2_DEFDS</name>
<proteinExistence type="predicted"/>
<dbReference type="InterPro" id="IPR012902">
    <property type="entry name" value="N_methyl_site"/>
</dbReference>
<dbReference type="HOGENOM" id="CLU_908273_0_0_0"/>
<evidence type="ECO:0000313" key="3">
    <source>
        <dbReference type="Proteomes" id="UP000001520"/>
    </source>
</evidence>
<organism evidence="2 3">
    <name type="scientific">Deferribacter desulfuricans (strain DSM 14783 / JCM 11476 / NBRC 101012 / SSM1)</name>
    <dbReference type="NCBI Taxonomy" id="639282"/>
    <lineage>
        <taxon>Bacteria</taxon>
        <taxon>Pseudomonadati</taxon>
        <taxon>Deferribacterota</taxon>
        <taxon>Deferribacteres</taxon>
        <taxon>Deferribacterales</taxon>
        <taxon>Deferribacteraceae</taxon>
        <taxon>Deferribacter</taxon>
    </lineage>
</organism>
<dbReference type="PROSITE" id="PS00409">
    <property type="entry name" value="PROKAR_NTER_METHYL"/>
    <property type="match status" value="1"/>
</dbReference>
<keyword evidence="1" id="KW-1133">Transmembrane helix</keyword>
<evidence type="ECO:0000256" key="1">
    <source>
        <dbReference type="SAM" id="Phobius"/>
    </source>
</evidence>
<reference evidence="2 3" key="1">
    <citation type="journal article" date="2010" name="DNA Res.">
        <title>Bacterial lifestyle in a deep-sea hydrothermal vent chimney revealed by the genome sequence of the thermophilic bacterium Deferribacter desulfuricans SSM1.</title>
        <authorList>
            <person name="Takaki Y."/>
            <person name="Shimamura S."/>
            <person name="Nakagawa S."/>
            <person name="Fukuhara Y."/>
            <person name="Horikawa H."/>
            <person name="Ankai A."/>
            <person name="Harada T."/>
            <person name="Hosoyama A."/>
            <person name="Oguchi A."/>
            <person name="Fukui S."/>
            <person name="Fujita N."/>
            <person name="Takami H."/>
            <person name="Takai K."/>
        </authorList>
    </citation>
    <scope>NUCLEOTIDE SEQUENCE [LARGE SCALE GENOMIC DNA]</scope>
    <source>
        <strain evidence="3">DSM 14783 / JCM 11476 / NBRC 101012 / SSM1</strain>
    </source>
</reference>
<dbReference type="STRING" id="639282.DEFDS_0859"/>
<dbReference type="RefSeq" id="WP_013007583.1">
    <property type="nucleotide sequence ID" value="NC_013939.1"/>
</dbReference>
<feature type="transmembrane region" description="Helical" evidence="1">
    <location>
        <begin position="6"/>
        <end position="29"/>
    </location>
</feature>
<dbReference type="Pfam" id="PF07963">
    <property type="entry name" value="N_methyl"/>
    <property type="match status" value="1"/>
</dbReference>
<sequence>MNKKGLTLIELLIVIFLLAIILSAVYITYTTLLKDYRKETKNIETEIEKMVGLDILRLDITHAGYGISDNETSKVIECINCENPDNITLIIRSTFNVTNNDTQHWIFVNADDNTTVGTPDNNIKYVYIDIDKKLLKDNALWTNRPTTGKYIAYPVQDNATGCTNQTCTKITYKLSTSNLPDTCNPNTFKLLRAVNSGNGDPIIDCVADFKVRFDYDKDNDGEIESDEELLTFANISSDNATTFRKKLKRVRTFILLQDGGYDRDFTFQGADSNNKITVDGVELQLPNDYTHYRWKTVVYTIKPMDL</sequence>
<dbReference type="AlphaFoldDB" id="D3PCL2"/>
<evidence type="ECO:0008006" key="4">
    <source>
        <dbReference type="Google" id="ProtNLM"/>
    </source>
</evidence>
<keyword evidence="3" id="KW-1185">Reference proteome</keyword>
<dbReference type="eggNOG" id="COG4968">
    <property type="taxonomic scope" value="Bacteria"/>
</dbReference>
<dbReference type="Proteomes" id="UP000001520">
    <property type="component" value="Chromosome"/>
</dbReference>
<dbReference type="OrthoDB" id="5430888at2"/>
<keyword evidence="1" id="KW-0812">Transmembrane</keyword>
<dbReference type="KEGG" id="ddf:DEFDS_0859"/>
<dbReference type="NCBIfam" id="TIGR02532">
    <property type="entry name" value="IV_pilin_GFxxxE"/>
    <property type="match status" value="1"/>
</dbReference>
<evidence type="ECO:0000313" key="2">
    <source>
        <dbReference type="EMBL" id="BAI80335.1"/>
    </source>
</evidence>
<keyword evidence="1" id="KW-0472">Membrane</keyword>
<dbReference type="EMBL" id="AP011529">
    <property type="protein sequence ID" value="BAI80335.1"/>
    <property type="molecule type" value="Genomic_DNA"/>
</dbReference>